<proteinExistence type="predicted"/>
<organism evidence="1 2">
    <name type="scientific">Candidula unifasciata</name>
    <dbReference type="NCBI Taxonomy" id="100452"/>
    <lineage>
        <taxon>Eukaryota</taxon>
        <taxon>Metazoa</taxon>
        <taxon>Spiralia</taxon>
        <taxon>Lophotrochozoa</taxon>
        <taxon>Mollusca</taxon>
        <taxon>Gastropoda</taxon>
        <taxon>Heterobranchia</taxon>
        <taxon>Euthyneura</taxon>
        <taxon>Panpulmonata</taxon>
        <taxon>Eupulmonata</taxon>
        <taxon>Stylommatophora</taxon>
        <taxon>Helicina</taxon>
        <taxon>Helicoidea</taxon>
        <taxon>Geomitridae</taxon>
        <taxon>Candidula</taxon>
    </lineage>
</organism>
<dbReference type="Proteomes" id="UP000678393">
    <property type="component" value="Unassembled WGS sequence"/>
</dbReference>
<dbReference type="EMBL" id="CAJHNH020000371">
    <property type="protein sequence ID" value="CAG5117242.1"/>
    <property type="molecule type" value="Genomic_DNA"/>
</dbReference>
<evidence type="ECO:0000313" key="2">
    <source>
        <dbReference type="Proteomes" id="UP000678393"/>
    </source>
</evidence>
<accession>A0A8S3YNV8</accession>
<name>A0A8S3YNV8_9EUPU</name>
<reference evidence="1" key="1">
    <citation type="submission" date="2021-04" db="EMBL/GenBank/DDBJ databases">
        <authorList>
            <consortium name="Molecular Ecology Group"/>
        </authorList>
    </citation>
    <scope>NUCLEOTIDE SEQUENCE</scope>
</reference>
<gene>
    <name evidence="1" type="ORF">CUNI_LOCUS2800</name>
</gene>
<evidence type="ECO:0000313" key="1">
    <source>
        <dbReference type="EMBL" id="CAG5117242.1"/>
    </source>
</evidence>
<dbReference type="OrthoDB" id="10057240at2759"/>
<sequence length="109" mass="12581">MKASPFIVLLTETVRLRVFNSAEMLEGAEHLVSFVKHERRCQVCSVPGSTKRTQFVCEGCEGMPHLHPKSCFKICHTANCVYCKYKWTELEKCSLCDKLCFKKIVHLHF</sequence>
<keyword evidence="2" id="KW-1185">Reference proteome</keyword>
<protein>
    <submittedName>
        <fullName evidence="1">Uncharacterized protein</fullName>
    </submittedName>
</protein>
<comment type="caution">
    <text evidence="1">The sequence shown here is derived from an EMBL/GenBank/DDBJ whole genome shotgun (WGS) entry which is preliminary data.</text>
</comment>
<dbReference type="AlphaFoldDB" id="A0A8S3YNV8"/>